<protein>
    <submittedName>
        <fullName evidence="1">Uncharacterized protein</fullName>
    </submittedName>
</protein>
<sequence>MKTQHYWDTLQLTFSTDETGAAYVRYMYDKDELKAGYNIMRERRFNHDAFDFPEVIIIKNEALTLELNIYYEGEEEYGQSFTLHLDEAPEVEVTVGTEERHAQLNLRLVAFDEPLESDERDDDGRFDAWA</sequence>
<dbReference type="AlphaFoldDB" id="A0A9D9N4G1"/>
<name>A0A9D9N4G1_9BACT</name>
<dbReference type="EMBL" id="JADIMG010000058">
    <property type="protein sequence ID" value="MBO8459843.1"/>
    <property type="molecule type" value="Genomic_DNA"/>
</dbReference>
<reference evidence="1" key="1">
    <citation type="submission" date="2020-10" db="EMBL/GenBank/DDBJ databases">
        <authorList>
            <person name="Gilroy R."/>
        </authorList>
    </citation>
    <scope>NUCLEOTIDE SEQUENCE</scope>
    <source>
        <strain evidence="1">G3-3990</strain>
    </source>
</reference>
<proteinExistence type="predicted"/>
<organism evidence="1 2">
    <name type="scientific">Candidatus Gallipaludibacter merdavium</name>
    <dbReference type="NCBI Taxonomy" id="2840839"/>
    <lineage>
        <taxon>Bacteria</taxon>
        <taxon>Pseudomonadati</taxon>
        <taxon>Bacteroidota</taxon>
        <taxon>Bacteroidia</taxon>
        <taxon>Bacteroidales</taxon>
        <taxon>Candidatus Gallipaludibacter</taxon>
    </lineage>
</organism>
<comment type="caution">
    <text evidence="1">The sequence shown here is derived from an EMBL/GenBank/DDBJ whole genome shotgun (WGS) entry which is preliminary data.</text>
</comment>
<reference evidence="1" key="2">
    <citation type="journal article" date="2021" name="PeerJ">
        <title>Extensive microbial diversity within the chicken gut microbiome revealed by metagenomics and culture.</title>
        <authorList>
            <person name="Gilroy R."/>
            <person name="Ravi A."/>
            <person name="Getino M."/>
            <person name="Pursley I."/>
            <person name="Horton D.L."/>
            <person name="Alikhan N.F."/>
            <person name="Baker D."/>
            <person name="Gharbi K."/>
            <person name="Hall N."/>
            <person name="Watson M."/>
            <person name="Adriaenssens E.M."/>
            <person name="Foster-Nyarko E."/>
            <person name="Jarju S."/>
            <person name="Secka A."/>
            <person name="Antonio M."/>
            <person name="Oren A."/>
            <person name="Chaudhuri R.R."/>
            <person name="La Ragione R."/>
            <person name="Hildebrand F."/>
            <person name="Pallen M.J."/>
        </authorList>
    </citation>
    <scope>NUCLEOTIDE SEQUENCE</scope>
    <source>
        <strain evidence="1">G3-3990</strain>
    </source>
</reference>
<gene>
    <name evidence="1" type="ORF">IAA73_05860</name>
</gene>
<evidence type="ECO:0000313" key="2">
    <source>
        <dbReference type="Proteomes" id="UP000823641"/>
    </source>
</evidence>
<accession>A0A9D9N4G1</accession>
<evidence type="ECO:0000313" key="1">
    <source>
        <dbReference type="EMBL" id="MBO8459843.1"/>
    </source>
</evidence>
<dbReference type="Proteomes" id="UP000823641">
    <property type="component" value="Unassembled WGS sequence"/>
</dbReference>